<evidence type="ECO:0000256" key="1">
    <source>
        <dbReference type="ARBA" id="ARBA00022491"/>
    </source>
</evidence>
<evidence type="ECO:0000256" key="3">
    <source>
        <dbReference type="ARBA" id="ARBA00023125"/>
    </source>
</evidence>
<dbReference type="SMART" id="SM00354">
    <property type="entry name" value="HTH_LACI"/>
    <property type="match status" value="1"/>
</dbReference>
<protein>
    <submittedName>
        <fullName evidence="7">LacI family transcriptional regulator</fullName>
    </submittedName>
</protein>
<dbReference type="Pfam" id="PF00532">
    <property type="entry name" value="Peripla_BP_1"/>
    <property type="match status" value="1"/>
</dbReference>
<organism evidence="7 8">
    <name type="scientific">Listeria fleischmannii 1991</name>
    <dbReference type="NCBI Taxonomy" id="1430899"/>
    <lineage>
        <taxon>Bacteria</taxon>
        <taxon>Bacillati</taxon>
        <taxon>Bacillota</taxon>
        <taxon>Bacilli</taxon>
        <taxon>Bacillales</taxon>
        <taxon>Listeriaceae</taxon>
        <taxon>Listeria</taxon>
    </lineage>
</organism>
<feature type="domain" description="HTH cro/C1-type" evidence="6">
    <location>
        <begin position="2"/>
        <end position="48"/>
    </location>
</feature>
<accession>A0A0J8GCN8</accession>
<dbReference type="EMBL" id="AZHO01000024">
    <property type="protein sequence ID" value="KMT58759.1"/>
    <property type="molecule type" value="Genomic_DNA"/>
</dbReference>
<dbReference type="OrthoDB" id="9796186at2"/>
<dbReference type="GO" id="GO:0003700">
    <property type="term" value="F:DNA-binding transcription factor activity"/>
    <property type="evidence" value="ECO:0007669"/>
    <property type="project" value="TreeGrafter"/>
</dbReference>
<dbReference type="Gene3D" id="3.40.50.2300">
    <property type="match status" value="2"/>
</dbReference>
<reference evidence="7 8" key="1">
    <citation type="journal article" date="2015" name="Genome Biol. Evol.">
        <title>Comparative Genomics of Listeria Sensu Lato: Genus-Wide Differences in Evolutionary Dynamics and the Progressive Gain of Complex, Potentially Pathogenicity-Related Traits through Lateral Gene Transfer.</title>
        <authorList>
            <person name="Chiara M."/>
            <person name="Caruso M."/>
            <person name="D'Erchia A.M."/>
            <person name="Manzari C."/>
            <person name="Fraccalvieri R."/>
            <person name="Goffredo E."/>
            <person name="Latorre L."/>
            <person name="Miccolupo A."/>
            <person name="Padalino I."/>
            <person name="Santagada G."/>
            <person name="Chiocco D."/>
            <person name="Pesole G."/>
            <person name="Horner D.S."/>
            <person name="Parisi A."/>
        </authorList>
    </citation>
    <scope>NUCLEOTIDE SEQUENCE [LARGE SCALE GENOMIC DNA]</scope>
    <source>
        <strain evidence="7 8">1991</strain>
    </source>
</reference>
<evidence type="ECO:0000313" key="8">
    <source>
        <dbReference type="Proteomes" id="UP000052258"/>
    </source>
</evidence>
<dbReference type="AlphaFoldDB" id="A0A0J8GCN8"/>
<name>A0A0J8GCN8_9LIST</name>
<sequence length="329" mass="36769">MGVTIKDVAKKAGVSIATVSMVVNDKAGHITPKTKRKVLDAIKELDYRPNFTARSLVRKASNTIGLLVPDITNPYFAELAKSLETALNQAGYITFLCNTFEESEREKRYVNELISRAVDGLIICGLTSLETTIFASLKERRIPYLILDNRFSAENFSIHADDFAGGELAAKHLIENGHTKTLFVGSQNHYINIEQRYQGFKSIMDKHKLETNYLDTELTRVGGQKIAETVFKMDITAVFCSNDLIAIGLYDAAAKQKLTIPGDLSIIGYDNITFTSIVKPHLTTIQQPIHMLAEKACYHLLQMIHTPDYFFYKEILPVSLVSRDSVAAQ</sequence>
<dbReference type="InterPro" id="IPR000843">
    <property type="entry name" value="HTH_LacI"/>
</dbReference>
<evidence type="ECO:0000259" key="5">
    <source>
        <dbReference type="PROSITE" id="PS50932"/>
    </source>
</evidence>
<dbReference type="RefSeq" id="WP_007472306.1">
    <property type="nucleotide sequence ID" value="NZ_KQ130617.1"/>
</dbReference>
<dbReference type="PROSITE" id="PS50943">
    <property type="entry name" value="HTH_CROC1"/>
    <property type="match status" value="1"/>
</dbReference>
<dbReference type="SUPFAM" id="SSF47413">
    <property type="entry name" value="lambda repressor-like DNA-binding domains"/>
    <property type="match status" value="1"/>
</dbReference>
<dbReference type="PROSITE" id="PS50932">
    <property type="entry name" value="HTH_LACI_2"/>
    <property type="match status" value="1"/>
</dbReference>
<evidence type="ECO:0000259" key="6">
    <source>
        <dbReference type="PROSITE" id="PS50943"/>
    </source>
</evidence>
<keyword evidence="1" id="KW-0678">Repressor</keyword>
<dbReference type="Gene3D" id="1.10.260.40">
    <property type="entry name" value="lambda repressor-like DNA-binding domains"/>
    <property type="match status" value="1"/>
</dbReference>
<feature type="domain" description="HTH lacI-type" evidence="5">
    <location>
        <begin position="3"/>
        <end position="58"/>
    </location>
</feature>
<proteinExistence type="predicted"/>
<gene>
    <name evidence="7" type="ORF">X560_1975</name>
</gene>
<evidence type="ECO:0000256" key="2">
    <source>
        <dbReference type="ARBA" id="ARBA00023015"/>
    </source>
</evidence>
<dbReference type="CDD" id="cd01392">
    <property type="entry name" value="HTH_LacI"/>
    <property type="match status" value="1"/>
</dbReference>
<dbReference type="PRINTS" id="PR00036">
    <property type="entry name" value="HTHLACI"/>
</dbReference>
<dbReference type="PANTHER" id="PTHR30146">
    <property type="entry name" value="LACI-RELATED TRANSCRIPTIONAL REPRESSOR"/>
    <property type="match status" value="1"/>
</dbReference>
<dbReference type="InterPro" id="IPR001387">
    <property type="entry name" value="Cro/C1-type_HTH"/>
</dbReference>
<evidence type="ECO:0000313" key="7">
    <source>
        <dbReference type="EMBL" id="KMT58759.1"/>
    </source>
</evidence>
<evidence type="ECO:0000256" key="4">
    <source>
        <dbReference type="ARBA" id="ARBA00023163"/>
    </source>
</evidence>
<dbReference type="InterPro" id="IPR028082">
    <property type="entry name" value="Peripla_BP_I"/>
</dbReference>
<dbReference type="InterPro" id="IPR010982">
    <property type="entry name" value="Lambda_DNA-bd_dom_sf"/>
</dbReference>
<dbReference type="Proteomes" id="UP000052258">
    <property type="component" value="Unassembled WGS sequence"/>
</dbReference>
<dbReference type="SUPFAM" id="SSF53822">
    <property type="entry name" value="Periplasmic binding protein-like I"/>
    <property type="match status" value="1"/>
</dbReference>
<keyword evidence="4" id="KW-0804">Transcription</keyword>
<dbReference type="InterPro" id="IPR001761">
    <property type="entry name" value="Peripla_BP/Lac1_sug-bd_dom"/>
</dbReference>
<dbReference type="PROSITE" id="PS00356">
    <property type="entry name" value="HTH_LACI_1"/>
    <property type="match status" value="1"/>
</dbReference>
<dbReference type="PANTHER" id="PTHR30146:SF148">
    <property type="entry name" value="HTH-TYPE TRANSCRIPTIONAL REPRESSOR PURR-RELATED"/>
    <property type="match status" value="1"/>
</dbReference>
<dbReference type="PATRIC" id="fig|1430899.3.peg.2018"/>
<keyword evidence="2" id="KW-0805">Transcription regulation</keyword>
<dbReference type="Pfam" id="PF00356">
    <property type="entry name" value="LacI"/>
    <property type="match status" value="1"/>
</dbReference>
<comment type="caution">
    <text evidence="7">The sequence shown here is derived from an EMBL/GenBank/DDBJ whole genome shotgun (WGS) entry which is preliminary data.</text>
</comment>
<keyword evidence="3" id="KW-0238">DNA-binding</keyword>
<keyword evidence="8" id="KW-1185">Reference proteome</keyword>
<dbReference type="GO" id="GO:0000976">
    <property type="term" value="F:transcription cis-regulatory region binding"/>
    <property type="evidence" value="ECO:0007669"/>
    <property type="project" value="TreeGrafter"/>
</dbReference>